<accession>A0A433QY62</accession>
<comment type="caution">
    <text evidence="2">The sequence shown here is derived from an EMBL/GenBank/DDBJ whole genome shotgun (WGS) entry which is preliminary data.</text>
</comment>
<dbReference type="AlphaFoldDB" id="A0A433QY62"/>
<reference evidence="2 3" key="1">
    <citation type="journal article" date="2018" name="New Phytol.">
        <title>Phylogenomics of Endogonaceae and evolution of mycorrhizas within Mucoromycota.</title>
        <authorList>
            <person name="Chang Y."/>
            <person name="Desiro A."/>
            <person name="Na H."/>
            <person name="Sandor L."/>
            <person name="Lipzen A."/>
            <person name="Clum A."/>
            <person name="Barry K."/>
            <person name="Grigoriev I.V."/>
            <person name="Martin F.M."/>
            <person name="Stajich J.E."/>
            <person name="Smith M.E."/>
            <person name="Bonito G."/>
            <person name="Spatafora J.W."/>
        </authorList>
    </citation>
    <scope>NUCLEOTIDE SEQUENCE [LARGE SCALE GENOMIC DNA]</scope>
    <source>
        <strain evidence="2 3">AD002</strain>
    </source>
</reference>
<feature type="non-terminal residue" evidence="2">
    <location>
        <position position="1"/>
    </location>
</feature>
<keyword evidence="3" id="KW-1185">Reference proteome</keyword>
<evidence type="ECO:0000256" key="1">
    <source>
        <dbReference type="SAM" id="MobiDB-lite"/>
    </source>
</evidence>
<dbReference type="EMBL" id="RBNJ01000343">
    <property type="protein sequence ID" value="RUS34752.1"/>
    <property type="molecule type" value="Genomic_DNA"/>
</dbReference>
<sequence>NQPHCDQLHSHPCHQGYRHGYPKYPRSSVTKIQLFDILHDSPSERMFIYIFAWGSGCLTTIISRSMCYSISALLASIHTSSTTGILSRQITYINRFGAMDSRAIGKAQHHGPCQLQPSRRDKETDELADGTSEEDVGEEEDEGVGGRDSCLDRPLRSIPIVLPVHKMTHSSGHRLRVRCKYPLDPGLSQYTGRNGCGVCDGGGAGVLKLT</sequence>
<evidence type="ECO:0000313" key="2">
    <source>
        <dbReference type="EMBL" id="RUS34752.1"/>
    </source>
</evidence>
<dbReference type="Proteomes" id="UP000274822">
    <property type="component" value="Unassembled WGS sequence"/>
</dbReference>
<evidence type="ECO:0000313" key="3">
    <source>
        <dbReference type="Proteomes" id="UP000274822"/>
    </source>
</evidence>
<organism evidence="2 3">
    <name type="scientific">Jimgerdemannia flammicorona</name>
    <dbReference type="NCBI Taxonomy" id="994334"/>
    <lineage>
        <taxon>Eukaryota</taxon>
        <taxon>Fungi</taxon>
        <taxon>Fungi incertae sedis</taxon>
        <taxon>Mucoromycota</taxon>
        <taxon>Mucoromycotina</taxon>
        <taxon>Endogonomycetes</taxon>
        <taxon>Endogonales</taxon>
        <taxon>Endogonaceae</taxon>
        <taxon>Jimgerdemannia</taxon>
    </lineage>
</organism>
<name>A0A433QY62_9FUNG</name>
<feature type="region of interest" description="Disordered" evidence="1">
    <location>
        <begin position="107"/>
        <end position="150"/>
    </location>
</feature>
<feature type="compositionally biased region" description="Acidic residues" evidence="1">
    <location>
        <begin position="126"/>
        <end position="143"/>
    </location>
</feature>
<proteinExistence type="predicted"/>
<gene>
    <name evidence="2" type="ORF">BC938DRAFT_478747</name>
</gene>
<protein>
    <submittedName>
        <fullName evidence="2">Uncharacterized protein</fullName>
    </submittedName>
</protein>